<dbReference type="PANTHER" id="PTHR40079">
    <property type="entry name" value="MANNAN ENDO-1,4-BETA-MANNOSIDASE E-RELATED"/>
    <property type="match status" value="1"/>
</dbReference>
<dbReference type="InterPro" id="IPR016714">
    <property type="entry name" value="MANB/E"/>
</dbReference>
<dbReference type="EC" id="3.2.1.78" evidence="4"/>
<organism evidence="7 8">
    <name type="scientific">Autumnicola lenta</name>
    <dbReference type="NCBI Taxonomy" id="3075593"/>
    <lineage>
        <taxon>Bacteria</taxon>
        <taxon>Pseudomonadati</taxon>
        <taxon>Bacteroidota</taxon>
        <taxon>Flavobacteriia</taxon>
        <taxon>Flavobacteriales</taxon>
        <taxon>Flavobacteriaceae</taxon>
        <taxon>Autumnicola</taxon>
    </lineage>
</organism>
<evidence type="ECO:0000256" key="3">
    <source>
        <dbReference type="ARBA" id="ARBA00023295"/>
    </source>
</evidence>
<protein>
    <recommendedName>
        <fullName evidence="4">Mannan endo-1,4-beta-mannosidase</fullName>
        <ecNumber evidence="4">3.2.1.78</ecNumber>
    </recommendedName>
</protein>
<dbReference type="EMBL" id="JAVRHO010000001">
    <property type="protein sequence ID" value="MDT0645096.1"/>
    <property type="molecule type" value="Genomic_DNA"/>
</dbReference>
<feature type="domain" description="GH26" evidence="6">
    <location>
        <begin position="39"/>
        <end position="367"/>
    </location>
</feature>
<evidence type="ECO:0000313" key="8">
    <source>
        <dbReference type="Proteomes" id="UP001245285"/>
    </source>
</evidence>
<comment type="similarity">
    <text evidence="1 4 5">Belongs to the glycosyl hydrolase 26 family.</text>
</comment>
<keyword evidence="8" id="KW-1185">Reference proteome</keyword>
<feature type="active site" description="Nucleophile" evidence="5">
    <location>
        <position position="301"/>
    </location>
</feature>
<comment type="subcellular location">
    <subcellularLocation>
        <location evidence="4">Secreted</location>
    </subcellularLocation>
</comment>
<evidence type="ECO:0000256" key="5">
    <source>
        <dbReference type="PROSITE-ProRule" id="PRU01100"/>
    </source>
</evidence>
<dbReference type="PRINTS" id="PR00739">
    <property type="entry name" value="GLHYDRLASE26"/>
</dbReference>
<gene>
    <name evidence="7" type="ORF">RM545_00195</name>
</gene>
<dbReference type="Gene3D" id="3.20.20.80">
    <property type="entry name" value="Glycosidases"/>
    <property type="match status" value="1"/>
</dbReference>
<dbReference type="PANTHER" id="PTHR40079:SF4">
    <property type="entry name" value="GH26 DOMAIN-CONTAINING PROTEIN-RELATED"/>
    <property type="match status" value="1"/>
</dbReference>
<dbReference type="SUPFAM" id="SSF51445">
    <property type="entry name" value="(Trans)glycosidases"/>
    <property type="match status" value="1"/>
</dbReference>
<comment type="catalytic activity">
    <reaction evidence="4">
        <text>Random hydrolysis of (1-&gt;4)-beta-D-mannosidic linkages in mannans, galactomannans and glucomannans.</text>
        <dbReference type="EC" id="3.2.1.78"/>
    </reaction>
</comment>
<evidence type="ECO:0000259" key="6">
    <source>
        <dbReference type="PROSITE" id="PS51764"/>
    </source>
</evidence>
<dbReference type="PROSITE" id="PS51764">
    <property type="entry name" value="GH26"/>
    <property type="match status" value="1"/>
</dbReference>
<evidence type="ECO:0000256" key="2">
    <source>
        <dbReference type="ARBA" id="ARBA00022801"/>
    </source>
</evidence>
<dbReference type="Pfam" id="PF02156">
    <property type="entry name" value="Glyco_hydro_26"/>
    <property type="match status" value="1"/>
</dbReference>
<dbReference type="InterPro" id="IPR022790">
    <property type="entry name" value="GH26_dom"/>
</dbReference>
<dbReference type="RefSeq" id="WP_311493248.1">
    <property type="nucleotide sequence ID" value="NZ_JAVRHO010000001.1"/>
</dbReference>
<accession>A0ABU3CFG5</accession>
<keyword evidence="4" id="KW-0119">Carbohydrate metabolism</keyword>
<dbReference type="PROSITE" id="PS51257">
    <property type="entry name" value="PROKAR_LIPOPROTEIN"/>
    <property type="match status" value="1"/>
</dbReference>
<keyword evidence="3 4" id="KW-0326">Glycosidase</keyword>
<reference evidence="7 8" key="1">
    <citation type="submission" date="2023-09" db="EMBL/GenBank/DDBJ databases">
        <authorList>
            <person name="Rey-Velasco X."/>
        </authorList>
    </citation>
    <scope>NUCLEOTIDE SEQUENCE [LARGE SCALE GENOMIC DNA]</scope>
    <source>
        <strain evidence="7 8">F260</strain>
    </source>
</reference>
<evidence type="ECO:0000256" key="1">
    <source>
        <dbReference type="ARBA" id="ARBA00007754"/>
    </source>
</evidence>
<name>A0ABU3CFG5_9FLAO</name>
<keyword evidence="2 4" id="KW-0378">Hydrolase</keyword>
<keyword evidence="4" id="KW-0964">Secreted</keyword>
<evidence type="ECO:0000313" key="7">
    <source>
        <dbReference type="EMBL" id="MDT0645096.1"/>
    </source>
</evidence>
<evidence type="ECO:0000256" key="4">
    <source>
        <dbReference type="PIRNR" id="PIRNR018168"/>
    </source>
</evidence>
<dbReference type="InterPro" id="IPR000805">
    <property type="entry name" value="Glyco_hydro_26"/>
</dbReference>
<dbReference type="GO" id="GO:0016787">
    <property type="term" value="F:hydrolase activity"/>
    <property type="evidence" value="ECO:0007669"/>
    <property type="project" value="UniProtKB-KW"/>
</dbReference>
<sequence>MKNFVRLVTVFTFSTFISCGPLRNFDADTIVLADTDATRETKILYRRVSEIGKEGIAFGHQDATAYGIGWKHEDNPQEIRSDIKDVTGKFPAVHGFDLGHIELGKSYNLDTVSFALMKDHIREMHKKGAVITFSWHLDNPVTNKSSWDPSSAVSEILTGGSQREKYELWVKRISNFFLSLKDDNGKFIPVIFRPYHEMNGGWFWWGEGNVSNSDYKQLWKETLELLQFNGVHNLLYAYSPNIVSSEEEYEKYYPGDAYVDILGVDIYNHGGDEVFVKNLKSNLEIVKRKAGLTNKPYALSETGNNNFGKGEDWWTQVLYPGIKNSGISWVLLWRNDSPSHYFSTYKGEISEEDFKEFESLEEILFLDEVEDIFN</sequence>
<dbReference type="PIRSF" id="PIRSF018168">
    <property type="entry name" value="Mannan-1_4-beta-mannosidase"/>
    <property type="match status" value="1"/>
</dbReference>
<dbReference type="InterPro" id="IPR017853">
    <property type="entry name" value="GH"/>
</dbReference>
<feature type="active site" description="Proton donor" evidence="5">
    <location>
        <position position="197"/>
    </location>
</feature>
<comment type="caution">
    <text evidence="7">The sequence shown here is derived from an EMBL/GenBank/DDBJ whole genome shotgun (WGS) entry which is preliminary data.</text>
</comment>
<dbReference type="Proteomes" id="UP001245285">
    <property type="component" value="Unassembled WGS sequence"/>
</dbReference>
<proteinExistence type="inferred from homology"/>